<dbReference type="Pfam" id="PF00482">
    <property type="entry name" value="T2SSF"/>
    <property type="match status" value="1"/>
</dbReference>
<dbReference type="EMBL" id="CP041692">
    <property type="protein sequence ID" value="QDP94716.1"/>
    <property type="molecule type" value="Genomic_DNA"/>
</dbReference>
<dbReference type="RefSeq" id="WP_143984705.1">
    <property type="nucleotide sequence ID" value="NZ_CP041692.1"/>
</dbReference>
<evidence type="ECO:0000256" key="2">
    <source>
        <dbReference type="ARBA" id="ARBA00022475"/>
    </source>
</evidence>
<evidence type="ECO:0000256" key="3">
    <source>
        <dbReference type="ARBA" id="ARBA00022692"/>
    </source>
</evidence>
<reference evidence="8 9" key="1">
    <citation type="submission" date="2019-07" db="EMBL/GenBank/DDBJ databases">
        <title>Microlunatus dokdonensis sp. nov. isolated from the rhizospheric soil of the wild plant Elymus tsukushiensis.</title>
        <authorList>
            <person name="Ghim S.-Y."/>
            <person name="Hwang Y.-J."/>
            <person name="Son J.-S."/>
            <person name="Shin J.-H."/>
        </authorList>
    </citation>
    <scope>NUCLEOTIDE SEQUENCE [LARGE SCALE GENOMIC DNA]</scope>
    <source>
        <strain evidence="8 9">KUDC0627</strain>
    </source>
</reference>
<evidence type="ECO:0000256" key="6">
    <source>
        <dbReference type="SAM" id="Phobius"/>
    </source>
</evidence>
<dbReference type="GO" id="GO:0005886">
    <property type="term" value="C:plasma membrane"/>
    <property type="evidence" value="ECO:0007669"/>
    <property type="project" value="UniProtKB-SubCell"/>
</dbReference>
<keyword evidence="9" id="KW-1185">Reference proteome</keyword>
<dbReference type="KEGG" id="mik:FOE78_01210"/>
<feature type="transmembrane region" description="Helical" evidence="6">
    <location>
        <begin position="225"/>
        <end position="245"/>
    </location>
</feature>
<dbReference type="PANTHER" id="PTHR35007:SF3">
    <property type="entry name" value="POSSIBLE CONSERVED ALANINE RICH MEMBRANE PROTEIN"/>
    <property type="match status" value="1"/>
</dbReference>
<evidence type="ECO:0000313" key="8">
    <source>
        <dbReference type="EMBL" id="QDP94716.1"/>
    </source>
</evidence>
<keyword evidence="4 6" id="KW-1133">Transmembrane helix</keyword>
<protein>
    <recommendedName>
        <fullName evidence="7">Type II secretion system protein GspF domain-containing protein</fullName>
    </recommendedName>
</protein>
<keyword evidence="3 6" id="KW-0812">Transmembrane</keyword>
<gene>
    <name evidence="8" type="ORF">FOE78_01210</name>
</gene>
<feature type="domain" description="Type II secretion system protein GspF" evidence="7">
    <location>
        <begin position="116"/>
        <end position="241"/>
    </location>
</feature>
<sequence>MEPFVAVWAGLLLIGGVVLVIVGWRPVAVDPAPRSRRERPSIGQLWVRISRRPPGAAGRRRDLILLAALVTGFVIAAFSGWVVMIVVLPAIAWTLPVILTPPKDRDVVLLEALDRWVRNLAATLPTGKSIPDAIRISGRTAPETIRDPLSSLISRLNHRWDSREALMRFADDLDSPDADTVIAALILAANRGANGAALTLSELADSIQAQLKGRREIETERAKPYLVVRQVTVITLGTLAIAFVFARDYFAPYQSGLGQLLLAILAALYLGALMLMRRRALPPRRRRILLGTGR</sequence>
<dbReference type="OrthoDB" id="3828740at2"/>
<dbReference type="Proteomes" id="UP000319263">
    <property type="component" value="Chromosome"/>
</dbReference>
<feature type="transmembrane region" description="Helical" evidence="6">
    <location>
        <begin position="257"/>
        <end position="276"/>
    </location>
</feature>
<feature type="transmembrane region" description="Helical" evidence="6">
    <location>
        <begin position="6"/>
        <end position="27"/>
    </location>
</feature>
<evidence type="ECO:0000313" key="9">
    <source>
        <dbReference type="Proteomes" id="UP000319263"/>
    </source>
</evidence>
<dbReference type="InterPro" id="IPR018076">
    <property type="entry name" value="T2SS_GspF_dom"/>
</dbReference>
<feature type="transmembrane region" description="Helical" evidence="6">
    <location>
        <begin position="63"/>
        <end position="92"/>
    </location>
</feature>
<name>A0A516PU37_9ACTN</name>
<evidence type="ECO:0000259" key="7">
    <source>
        <dbReference type="Pfam" id="PF00482"/>
    </source>
</evidence>
<accession>A0A516PU37</accession>
<keyword evidence="2" id="KW-1003">Cell membrane</keyword>
<evidence type="ECO:0000256" key="5">
    <source>
        <dbReference type="ARBA" id="ARBA00023136"/>
    </source>
</evidence>
<dbReference type="PANTHER" id="PTHR35007">
    <property type="entry name" value="INTEGRAL MEMBRANE PROTEIN-RELATED"/>
    <property type="match status" value="1"/>
</dbReference>
<proteinExistence type="predicted"/>
<comment type="subcellular location">
    <subcellularLocation>
        <location evidence="1">Cell membrane</location>
        <topology evidence="1">Multi-pass membrane protein</topology>
    </subcellularLocation>
</comment>
<evidence type="ECO:0000256" key="1">
    <source>
        <dbReference type="ARBA" id="ARBA00004651"/>
    </source>
</evidence>
<evidence type="ECO:0000256" key="4">
    <source>
        <dbReference type="ARBA" id="ARBA00022989"/>
    </source>
</evidence>
<dbReference type="AlphaFoldDB" id="A0A516PU37"/>
<organism evidence="8 9">
    <name type="scientific">Microlunatus elymi</name>
    <dbReference type="NCBI Taxonomy" id="2596828"/>
    <lineage>
        <taxon>Bacteria</taxon>
        <taxon>Bacillati</taxon>
        <taxon>Actinomycetota</taxon>
        <taxon>Actinomycetes</taxon>
        <taxon>Propionibacteriales</taxon>
        <taxon>Propionibacteriaceae</taxon>
        <taxon>Microlunatus</taxon>
    </lineage>
</organism>
<keyword evidence="5 6" id="KW-0472">Membrane</keyword>
<feature type="transmembrane region" description="Helical" evidence="6">
    <location>
        <begin position="181"/>
        <end position="204"/>
    </location>
</feature>